<accession>A0ABU7C7L9</accession>
<evidence type="ECO:0000313" key="2">
    <source>
        <dbReference type="Proteomes" id="UP001345963"/>
    </source>
</evidence>
<protein>
    <submittedName>
        <fullName evidence="1">Uncharacterized protein</fullName>
    </submittedName>
</protein>
<comment type="caution">
    <text evidence="1">The sequence shown here is derived from an EMBL/GenBank/DDBJ whole genome shotgun (WGS) entry which is preliminary data.</text>
</comment>
<name>A0ABU7C7L9_9TELE</name>
<organism evidence="1 2">
    <name type="scientific">Ataeniobius toweri</name>
    <dbReference type="NCBI Taxonomy" id="208326"/>
    <lineage>
        <taxon>Eukaryota</taxon>
        <taxon>Metazoa</taxon>
        <taxon>Chordata</taxon>
        <taxon>Craniata</taxon>
        <taxon>Vertebrata</taxon>
        <taxon>Euteleostomi</taxon>
        <taxon>Actinopterygii</taxon>
        <taxon>Neopterygii</taxon>
        <taxon>Teleostei</taxon>
        <taxon>Neoteleostei</taxon>
        <taxon>Acanthomorphata</taxon>
        <taxon>Ovalentaria</taxon>
        <taxon>Atherinomorphae</taxon>
        <taxon>Cyprinodontiformes</taxon>
        <taxon>Goodeidae</taxon>
        <taxon>Ataeniobius</taxon>
    </lineage>
</organism>
<evidence type="ECO:0000313" key="1">
    <source>
        <dbReference type="EMBL" id="MED6258166.1"/>
    </source>
</evidence>
<dbReference type="EMBL" id="JAHUTI010080075">
    <property type="protein sequence ID" value="MED6258166.1"/>
    <property type="molecule type" value="Genomic_DNA"/>
</dbReference>
<proteinExistence type="predicted"/>
<sequence>MGPRRRTIRHRAYIIFLPLIRKANMLPHLYTYLSSPSLGCGCLFPDTEVSIFFMPVSLIYGTERCRSSKRLCASTDHACCFHITERGGVHDPWRRRATGS</sequence>
<keyword evidence="2" id="KW-1185">Reference proteome</keyword>
<gene>
    <name evidence="1" type="ORF">ATANTOWER_003724</name>
</gene>
<dbReference type="Proteomes" id="UP001345963">
    <property type="component" value="Unassembled WGS sequence"/>
</dbReference>
<reference evidence="1 2" key="1">
    <citation type="submission" date="2021-07" db="EMBL/GenBank/DDBJ databases">
        <authorList>
            <person name="Palmer J.M."/>
        </authorList>
    </citation>
    <scope>NUCLEOTIDE SEQUENCE [LARGE SCALE GENOMIC DNA]</scope>
    <source>
        <strain evidence="1 2">AT_MEX2019</strain>
        <tissue evidence="1">Muscle</tissue>
    </source>
</reference>